<dbReference type="EMBL" id="CP006939">
    <property type="protein sequence ID" value="AHC16511.1"/>
    <property type="molecule type" value="Genomic_DNA"/>
</dbReference>
<dbReference type="GO" id="GO:0003677">
    <property type="term" value="F:DNA binding"/>
    <property type="evidence" value="ECO:0007669"/>
    <property type="project" value="InterPro"/>
</dbReference>
<dbReference type="OrthoDB" id="369849at2"/>
<proteinExistence type="predicted"/>
<dbReference type="GO" id="GO:0000150">
    <property type="term" value="F:DNA strand exchange activity"/>
    <property type="evidence" value="ECO:0007669"/>
    <property type="project" value="InterPro"/>
</dbReference>
<dbReference type="RefSeq" id="WP_024269407.1">
    <property type="nucleotide sequence ID" value="NC_023035.1"/>
</dbReference>
<dbReference type="NCBIfam" id="TIGR01784">
    <property type="entry name" value="T_den_put_tspse"/>
    <property type="match status" value="1"/>
</dbReference>
<dbReference type="AlphaFoldDB" id="V5WNF2"/>
<sequence>MEKRSIVLLKDNPAIEKAHHVYEDFTSDEQLMDMAEAHEKWVKDVNTRLKTARQQGLEQGLEQAKIEDAKKMLQKGYPIVDIAEITGLSEEQIKKLE</sequence>
<organism evidence="2 3">
    <name type="scientific">Salinispira pacifica</name>
    <dbReference type="NCBI Taxonomy" id="1307761"/>
    <lineage>
        <taxon>Bacteria</taxon>
        <taxon>Pseudomonadati</taxon>
        <taxon>Spirochaetota</taxon>
        <taxon>Spirochaetia</taxon>
        <taxon>Spirochaetales</taxon>
        <taxon>Spirochaetaceae</taxon>
        <taxon>Salinispira</taxon>
    </lineage>
</organism>
<dbReference type="Proteomes" id="UP000018680">
    <property type="component" value="Chromosome"/>
</dbReference>
<dbReference type="KEGG" id="slr:L21SP2_3171"/>
<dbReference type="PATRIC" id="fig|1307761.3.peg.3159"/>
<dbReference type="InterPro" id="IPR010106">
    <property type="entry name" value="RpnA"/>
</dbReference>
<accession>V5WNF2</accession>
<feature type="domain" description="Resolvase HTH" evidence="1">
    <location>
        <begin position="63"/>
        <end position="95"/>
    </location>
</feature>
<dbReference type="InterPro" id="IPR006120">
    <property type="entry name" value="Resolvase_HTH_dom"/>
</dbReference>
<dbReference type="STRING" id="1307761.L21SP2_3171"/>
<evidence type="ECO:0000259" key="1">
    <source>
        <dbReference type="Pfam" id="PF02796"/>
    </source>
</evidence>
<name>V5WNF2_9SPIO</name>
<reference evidence="2 3" key="1">
    <citation type="journal article" date="2015" name="Stand. Genomic Sci.">
        <title>Complete genome sequence and description of Salinispira pacifica gen. nov., sp. nov., a novel spirochaete isolated form a hypersaline microbial mat.</title>
        <authorList>
            <person name="Ben Hania W."/>
            <person name="Joseph M."/>
            <person name="Schumann P."/>
            <person name="Bunk B."/>
            <person name="Fiebig A."/>
            <person name="Sproer C."/>
            <person name="Klenk H.P."/>
            <person name="Fardeau M.L."/>
            <person name="Spring S."/>
        </authorList>
    </citation>
    <scope>NUCLEOTIDE SEQUENCE [LARGE SCALE GENOMIC DNA]</scope>
    <source>
        <strain evidence="2 3">L21-RPul-D2</strain>
    </source>
</reference>
<gene>
    <name evidence="2" type="ORF">L21SP2_3171</name>
</gene>
<keyword evidence="3" id="KW-1185">Reference proteome</keyword>
<evidence type="ECO:0000313" key="3">
    <source>
        <dbReference type="Proteomes" id="UP000018680"/>
    </source>
</evidence>
<dbReference type="Pfam" id="PF02796">
    <property type="entry name" value="HTH_7"/>
    <property type="match status" value="1"/>
</dbReference>
<dbReference type="Gene3D" id="1.10.10.60">
    <property type="entry name" value="Homeodomain-like"/>
    <property type="match status" value="1"/>
</dbReference>
<evidence type="ECO:0000313" key="2">
    <source>
        <dbReference type="EMBL" id="AHC16511.1"/>
    </source>
</evidence>
<dbReference type="HOGENOM" id="CLU_2234685_0_0_12"/>
<protein>
    <recommendedName>
        <fullName evidence="1">Resolvase HTH domain-containing protein</fullName>
    </recommendedName>
</protein>